<dbReference type="SUPFAM" id="SSF56112">
    <property type="entry name" value="Protein kinase-like (PK-like)"/>
    <property type="match status" value="1"/>
</dbReference>
<dbReference type="PATRIC" id="fig|1769779.3.peg.784"/>
<dbReference type="RefSeq" id="WP_069946395.1">
    <property type="nucleotide sequence ID" value="NZ_CP014143.1"/>
</dbReference>
<sequence length="292" mass="33142">MSSTPHDIIPDDWHCWSDTKPSVIKKLAGGLTNQSYLIATPVDQLVLRRNSGISDALDLNRRAEANTLRLADEAGLCAPVIHCDTQCEYLVTRYIEGTNWRNEGCGSLKSLAALLRGIHRLPAINARLVVEEKIEKYWQSIDSRAEFYSVLHSLDHAIEQHLRKARALGEGESLCHNDLSAGNLILASTGQLYAIDWEYAAMGDSFYELAVITEEYGLVERQQERLLEEYLQRPLVLTDWQRLEHWRVIYGYLSVLWYAVQFSTESTRSPGLQRKIVNRAVQLSTLSAGVRR</sequence>
<dbReference type="InterPro" id="IPR011009">
    <property type="entry name" value="Kinase-like_dom_sf"/>
</dbReference>
<gene>
    <name evidence="2" type="primary">thiK</name>
    <name evidence="2" type="ORF">AUP74_00768</name>
</gene>
<dbReference type="InterPro" id="IPR052077">
    <property type="entry name" value="CcrZ_PhaseVar_Mediator"/>
</dbReference>
<dbReference type="EC" id="2.7.1.89" evidence="2"/>
<dbReference type="Proteomes" id="UP000095672">
    <property type="component" value="Chromosome"/>
</dbReference>
<dbReference type="Gene3D" id="3.90.1200.10">
    <property type="match status" value="1"/>
</dbReference>
<dbReference type="Pfam" id="PF01636">
    <property type="entry name" value="APH"/>
    <property type="match status" value="1"/>
</dbReference>
<dbReference type="KEGG" id="micc:AUP74_00768"/>
<evidence type="ECO:0000313" key="2">
    <source>
        <dbReference type="EMBL" id="AOS96235.1"/>
    </source>
</evidence>
<dbReference type="OrthoDB" id="179763at2"/>
<dbReference type="GO" id="GO:0019165">
    <property type="term" value="F:thiamine kinase activity"/>
    <property type="evidence" value="ECO:0007669"/>
    <property type="project" value="UniProtKB-EC"/>
</dbReference>
<accession>A0A1C9W512</accession>
<keyword evidence="3" id="KW-1185">Reference proteome</keyword>
<dbReference type="EMBL" id="CP014143">
    <property type="protein sequence ID" value="AOS96235.1"/>
    <property type="molecule type" value="Genomic_DNA"/>
</dbReference>
<organism evidence="2 3">
    <name type="scientific">Microbulbifer aggregans</name>
    <dbReference type="NCBI Taxonomy" id="1769779"/>
    <lineage>
        <taxon>Bacteria</taxon>
        <taxon>Pseudomonadati</taxon>
        <taxon>Pseudomonadota</taxon>
        <taxon>Gammaproteobacteria</taxon>
        <taxon>Cellvibrionales</taxon>
        <taxon>Microbulbiferaceae</taxon>
        <taxon>Microbulbifer</taxon>
    </lineage>
</organism>
<reference evidence="3" key="1">
    <citation type="submission" date="2016-01" db="EMBL/GenBank/DDBJ databases">
        <title>Complete genome sequence of Microbulbifer sp. CCB-MM1, a halophile isolated from Matang Mangrove Forest, Perak.</title>
        <authorList>
            <person name="Moh T.H."/>
            <person name="Dinesh B."/>
            <person name="Lau N.-S."/>
            <person name="Go F."/>
            <person name="Alexander Chong S.-C."/>
        </authorList>
    </citation>
    <scope>NUCLEOTIDE SEQUENCE [LARGE SCALE GENOMIC DNA]</scope>
    <source>
        <strain evidence="3">CCB-MM1</strain>
    </source>
</reference>
<dbReference type="Gene3D" id="3.30.200.20">
    <property type="entry name" value="Phosphorylase Kinase, domain 1"/>
    <property type="match status" value="1"/>
</dbReference>
<dbReference type="STRING" id="1769779.AUP74_00768"/>
<protein>
    <submittedName>
        <fullName evidence="2">Thiamine kinase</fullName>
        <ecNumber evidence="2">2.7.1.89</ecNumber>
    </submittedName>
</protein>
<keyword evidence="2" id="KW-0808">Transferase</keyword>
<feature type="domain" description="Aminoglycoside phosphotransferase" evidence="1">
    <location>
        <begin position="24"/>
        <end position="246"/>
    </location>
</feature>
<evidence type="ECO:0000259" key="1">
    <source>
        <dbReference type="Pfam" id="PF01636"/>
    </source>
</evidence>
<dbReference type="PANTHER" id="PTHR40086">
    <property type="entry name" value="PHOSPHOTRANSFERASE YTMP-RELATED"/>
    <property type="match status" value="1"/>
</dbReference>
<evidence type="ECO:0000313" key="3">
    <source>
        <dbReference type="Proteomes" id="UP000095672"/>
    </source>
</evidence>
<keyword evidence="2" id="KW-0418">Kinase</keyword>
<dbReference type="PANTHER" id="PTHR40086:SF1">
    <property type="entry name" value="CELL CYCLE REGULATOR CCRZ"/>
    <property type="match status" value="1"/>
</dbReference>
<dbReference type="CDD" id="cd05151">
    <property type="entry name" value="ChoK-like"/>
    <property type="match status" value="1"/>
</dbReference>
<dbReference type="AlphaFoldDB" id="A0A1C9W512"/>
<dbReference type="InterPro" id="IPR002575">
    <property type="entry name" value="Aminoglycoside_PTrfase"/>
</dbReference>
<name>A0A1C9W512_9GAMM</name>
<proteinExistence type="predicted"/>